<dbReference type="Gramene" id="KCW67052">
    <property type="protein sequence ID" value="KCW67052"/>
    <property type="gene ID" value="EUGRSUZ_F00824"/>
</dbReference>
<dbReference type="AlphaFoldDB" id="A0A059BLF5"/>
<accession>A0A059BLF5</accession>
<organism evidence="1">
    <name type="scientific">Eucalyptus grandis</name>
    <name type="common">Flooded gum</name>
    <dbReference type="NCBI Taxonomy" id="71139"/>
    <lineage>
        <taxon>Eukaryota</taxon>
        <taxon>Viridiplantae</taxon>
        <taxon>Streptophyta</taxon>
        <taxon>Embryophyta</taxon>
        <taxon>Tracheophyta</taxon>
        <taxon>Spermatophyta</taxon>
        <taxon>Magnoliopsida</taxon>
        <taxon>eudicotyledons</taxon>
        <taxon>Gunneridae</taxon>
        <taxon>Pentapetalae</taxon>
        <taxon>rosids</taxon>
        <taxon>malvids</taxon>
        <taxon>Myrtales</taxon>
        <taxon>Myrtaceae</taxon>
        <taxon>Myrtoideae</taxon>
        <taxon>Eucalypteae</taxon>
        <taxon>Eucalyptus</taxon>
    </lineage>
</organism>
<sequence>MKKILRSFICEMQNNQVEVKMREKESPDKVFLKIEICTYLDWGGGGYCLREEKGEVDNCGQESSIIC</sequence>
<dbReference type="InParanoid" id="A0A059BLF5"/>
<evidence type="ECO:0000313" key="1">
    <source>
        <dbReference type="EMBL" id="KCW67052.1"/>
    </source>
</evidence>
<reference evidence="1" key="1">
    <citation type="submission" date="2013-07" db="EMBL/GenBank/DDBJ databases">
        <title>The genome of Eucalyptus grandis.</title>
        <authorList>
            <person name="Schmutz J."/>
            <person name="Hayes R."/>
            <person name="Myburg A."/>
            <person name="Tuskan G."/>
            <person name="Grattapaglia D."/>
            <person name="Rokhsar D.S."/>
        </authorList>
    </citation>
    <scope>NUCLEOTIDE SEQUENCE</scope>
    <source>
        <tissue evidence="1">Leaf extractions</tissue>
    </source>
</reference>
<dbReference type="EMBL" id="KK198758">
    <property type="protein sequence ID" value="KCW67052.1"/>
    <property type="molecule type" value="Genomic_DNA"/>
</dbReference>
<gene>
    <name evidence="1" type="ORF">EUGRSUZ_F00824</name>
</gene>
<proteinExistence type="predicted"/>
<protein>
    <submittedName>
        <fullName evidence="1">Uncharacterized protein</fullName>
    </submittedName>
</protein>
<name>A0A059BLF5_EUCGR</name>